<keyword evidence="3" id="KW-0645">Protease</keyword>
<comment type="similarity">
    <text evidence="2">Belongs to the peptidase M13 family.</text>
</comment>
<evidence type="ECO:0000259" key="8">
    <source>
        <dbReference type="Pfam" id="PF01431"/>
    </source>
</evidence>
<protein>
    <submittedName>
        <fullName evidence="10">M13 family metallopeptidase</fullName>
    </submittedName>
</protein>
<dbReference type="InterPro" id="IPR018497">
    <property type="entry name" value="Peptidase_M13_C"/>
</dbReference>
<keyword evidence="7" id="KW-0482">Metalloprotease</keyword>
<dbReference type="Pfam" id="PF01431">
    <property type="entry name" value="Peptidase_M13"/>
    <property type="match status" value="1"/>
</dbReference>
<dbReference type="GO" id="GO:0016485">
    <property type="term" value="P:protein processing"/>
    <property type="evidence" value="ECO:0007669"/>
    <property type="project" value="TreeGrafter"/>
</dbReference>
<dbReference type="PRINTS" id="PR00786">
    <property type="entry name" value="NEPRILYSIN"/>
</dbReference>
<gene>
    <name evidence="10" type="ORF">FJQ55_03550</name>
</gene>
<name>A0A504V3E7_9HYPH</name>
<dbReference type="InterPro" id="IPR008753">
    <property type="entry name" value="Peptidase_M13_N"/>
</dbReference>
<keyword evidence="4" id="KW-0479">Metal-binding</keyword>
<evidence type="ECO:0000313" key="10">
    <source>
        <dbReference type="EMBL" id="TPP12022.1"/>
    </source>
</evidence>
<dbReference type="InterPro" id="IPR042089">
    <property type="entry name" value="Peptidase_M13_dom_2"/>
</dbReference>
<feature type="domain" description="Peptidase M13 C-terminal" evidence="8">
    <location>
        <begin position="457"/>
        <end position="659"/>
    </location>
</feature>
<evidence type="ECO:0000259" key="9">
    <source>
        <dbReference type="Pfam" id="PF05649"/>
    </source>
</evidence>
<dbReference type="PANTHER" id="PTHR11733:SF167">
    <property type="entry name" value="FI17812P1-RELATED"/>
    <property type="match status" value="1"/>
</dbReference>
<evidence type="ECO:0000256" key="5">
    <source>
        <dbReference type="ARBA" id="ARBA00022801"/>
    </source>
</evidence>
<keyword evidence="11" id="KW-1185">Reference proteome</keyword>
<evidence type="ECO:0000256" key="2">
    <source>
        <dbReference type="ARBA" id="ARBA00007357"/>
    </source>
</evidence>
<keyword evidence="6" id="KW-0862">Zinc</keyword>
<evidence type="ECO:0000256" key="4">
    <source>
        <dbReference type="ARBA" id="ARBA00022723"/>
    </source>
</evidence>
<feature type="domain" description="Peptidase M13 N-terminal" evidence="9">
    <location>
        <begin position="22"/>
        <end position="401"/>
    </location>
</feature>
<accession>A0A504V3E7</accession>
<dbReference type="CDD" id="cd08662">
    <property type="entry name" value="M13"/>
    <property type="match status" value="1"/>
</dbReference>
<dbReference type="PROSITE" id="PS51885">
    <property type="entry name" value="NEPRILYSIN"/>
    <property type="match status" value="1"/>
</dbReference>
<evidence type="ECO:0000256" key="1">
    <source>
        <dbReference type="ARBA" id="ARBA00001947"/>
    </source>
</evidence>
<evidence type="ECO:0000256" key="6">
    <source>
        <dbReference type="ARBA" id="ARBA00022833"/>
    </source>
</evidence>
<proteinExistence type="inferred from homology"/>
<comment type="cofactor">
    <cofactor evidence="1">
        <name>Zn(2+)</name>
        <dbReference type="ChEBI" id="CHEBI:29105"/>
    </cofactor>
</comment>
<evidence type="ECO:0000256" key="7">
    <source>
        <dbReference type="ARBA" id="ARBA00023049"/>
    </source>
</evidence>
<dbReference type="GO" id="GO:0046872">
    <property type="term" value="F:metal ion binding"/>
    <property type="evidence" value="ECO:0007669"/>
    <property type="project" value="UniProtKB-KW"/>
</dbReference>
<dbReference type="GO" id="GO:0005886">
    <property type="term" value="C:plasma membrane"/>
    <property type="evidence" value="ECO:0007669"/>
    <property type="project" value="TreeGrafter"/>
</dbReference>
<evidence type="ECO:0000313" key="11">
    <source>
        <dbReference type="Proteomes" id="UP000316429"/>
    </source>
</evidence>
<dbReference type="Gene3D" id="3.40.390.10">
    <property type="entry name" value="Collagenase (Catalytic Domain)"/>
    <property type="match status" value="1"/>
</dbReference>
<sequence>MPEIGPDQLSFSITNMDPSVDPGADFYRYAAGGWLDRVERPSDRVSIDTFDFMGRRLTAQMQSLMADAGEKSATAEKGSPLQQVGAFYNAYMDTAALDEKGIAPIEPELARIDAITSLDDLATYLGRYITVAGEVALVGLVPSTDQADTTRVALFLVEGSLIFNQENLYDVPPGSELDLALRTNLRQVLETAGYDAARATAVVDMIADLERELHSATLTPVEAMNPANSYQPKSFKELQAEIPTLDLGKMLAVTDLEPPETIVLTQPRYLAALEKMLKDRPIEDIKDYLKVKVINHFKPYLGTRFDETAKEWTKIIYGIDRLPPRSELVQSALQSNLGHPVSRLYVERYFSEETKAKATDMVERIHRAFQKRMEMLGWLAPETKAAALEKLKKLSYKVGYPKNWIDYSSVEIRADDLVGNIIRLTAFDAGRSYAKLGRPAVSEDFSDSRATLPVIINAGYSMVKNGFEVPAAILQPAAFEADRDAATYFCRIGAVLGHEMTHGFDSRGRLYDANGNLKDWWKPEDASAFEKEAQKLIEQASAYEVLPGLKLNGALSVGENMADVGGINFAYEALRDYLAEHPEENVSIDGLTPAQRCFISWTQFWAMKVTDQAIRGVFLSNPHPPSFYRATAALKHVDAFYEAFDIREGDKEWMPPERRVRAW</sequence>
<organism evidence="10 11">
    <name type="scientific">Rhizobium glycinendophyticum</name>
    <dbReference type="NCBI Taxonomy" id="2589807"/>
    <lineage>
        <taxon>Bacteria</taxon>
        <taxon>Pseudomonadati</taxon>
        <taxon>Pseudomonadota</taxon>
        <taxon>Alphaproteobacteria</taxon>
        <taxon>Hyphomicrobiales</taxon>
        <taxon>Rhizobiaceae</taxon>
        <taxon>Rhizobium/Agrobacterium group</taxon>
        <taxon>Rhizobium</taxon>
    </lineage>
</organism>
<dbReference type="PANTHER" id="PTHR11733">
    <property type="entry name" value="ZINC METALLOPROTEASE FAMILY M13 NEPRILYSIN-RELATED"/>
    <property type="match status" value="1"/>
</dbReference>
<dbReference type="InterPro" id="IPR024079">
    <property type="entry name" value="MetalloPept_cat_dom_sf"/>
</dbReference>
<dbReference type="Pfam" id="PF05649">
    <property type="entry name" value="Peptidase_M13_N"/>
    <property type="match status" value="1"/>
</dbReference>
<comment type="caution">
    <text evidence="10">The sequence shown here is derived from an EMBL/GenBank/DDBJ whole genome shotgun (WGS) entry which is preliminary data.</text>
</comment>
<dbReference type="AlphaFoldDB" id="A0A504V3E7"/>
<dbReference type="Proteomes" id="UP000316429">
    <property type="component" value="Unassembled WGS sequence"/>
</dbReference>
<dbReference type="Gene3D" id="1.10.1380.10">
    <property type="entry name" value="Neutral endopeptidase , domain2"/>
    <property type="match status" value="1"/>
</dbReference>
<reference evidence="10 11" key="1">
    <citation type="submission" date="2019-06" db="EMBL/GenBank/DDBJ databases">
        <title>Rhizobium sp. CL12 isolated from roots of soybean.</title>
        <authorList>
            <person name="Wang C."/>
        </authorList>
    </citation>
    <scope>NUCLEOTIDE SEQUENCE [LARGE SCALE GENOMIC DNA]</scope>
    <source>
        <strain evidence="10 11">CL12</strain>
    </source>
</reference>
<dbReference type="GO" id="GO:0004222">
    <property type="term" value="F:metalloendopeptidase activity"/>
    <property type="evidence" value="ECO:0007669"/>
    <property type="project" value="InterPro"/>
</dbReference>
<evidence type="ECO:0000256" key="3">
    <source>
        <dbReference type="ARBA" id="ARBA00022670"/>
    </source>
</evidence>
<dbReference type="InterPro" id="IPR000718">
    <property type="entry name" value="Peptidase_M13"/>
</dbReference>
<dbReference type="EMBL" id="VFYP01000001">
    <property type="protein sequence ID" value="TPP12022.1"/>
    <property type="molecule type" value="Genomic_DNA"/>
</dbReference>
<keyword evidence="5" id="KW-0378">Hydrolase</keyword>
<dbReference type="SUPFAM" id="SSF55486">
    <property type="entry name" value="Metalloproteases ('zincins'), catalytic domain"/>
    <property type="match status" value="1"/>
</dbReference>
<dbReference type="OrthoDB" id="9775677at2"/>